<dbReference type="GO" id="GO:0004519">
    <property type="term" value="F:endonuclease activity"/>
    <property type="evidence" value="ECO:0007669"/>
    <property type="project" value="InterPro"/>
</dbReference>
<protein>
    <recommendedName>
        <fullName evidence="1">Homing endonuclease LAGLIDADG domain-containing protein</fullName>
    </recommendedName>
</protein>
<accession>A0A4Y5MXD4</accession>
<dbReference type="Pfam" id="PF00961">
    <property type="entry name" value="LAGLIDADG_1"/>
    <property type="match status" value="1"/>
</dbReference>
<feature type="domain" description="Homing endonuclease LAGLIDADG" evidence="1">
    <location>
        <begin position="56"/>
        <end position="110"/>
    </location>
</feature>
<geneLocation type="mitochondrion" evidence="2"/>
<evidence type="ECO:0000313" key="2">
    <source>
        <dbReference type="EMBL" id="QCW06971.1"/>
    </source>
</evidence>
<dbReference type="SUPFAM" id="SSF55608">
    <property type="entry name" value="Homing endonucleases"/>
    <property type="match status" value="1"/>
</dbReference>
<dbReference type="InterPro" id="IPR004860">
    <property type="entry name" value="LAGLIDADG_dom"/>
</dbReference>
<organism evidence="2">
    <name type="scientific">Orbilia brochopaga</name>
    <dbReference type="NCBI Taxonomy" id="3140254"/>
    <lineage>
        <taxon>Eukaryota</taxon>
        <taxon>Fungi</taxon>
        <taxon>Dikarya</taxon>
        <taxon>Ascomycota</taxon>
        <taxon>Pezizomycotina</taxon>
        <taxon>Orbiliomycetes</taxon>
        <taxon>Orbiliales</taxon>
        <taxon>Orbiliaceae</taxon>
        <taxon>Orbilia</taxon>
    </lineage>
</organism>
<gene>
    <name evidence="2" type="primary">orf112</name>
</gene>
<reference evidence="2" key="1">
    <citation type="submission" date="2019-04" db="EMBL/GenBank/DDBJ databases">
        <authorList>
            <person name="Yu Z."/>
            <person name="Deng C."/>
        </authorList>
    </citation>
    <scope>NUCLEOTIDE SEQUENCE</scope>
</reference>
<name>A0A4Y5MXD4_9PEZI</name>
<dbReference type="PANTHER" id="PTHR36181:SF4">
    <property type="entry name" value="LAGLIDADG ENDONUCLEASE"/>
    <property type="match status" value="1"/>
</dbReference>
<sequence>MQLKEHLTLKGLQKIVNIRATLNYGLSKELHFMSPETIPVPRPLRETCVVPHSQWLVGFISGEGNFSVSLDNGIFKSLLFKITQHKKDEELLIAIKEYFNCVYCYLRKKNKI</sequence>
<evidence type="ECO:0000259" key="1">
    <source>
        <dbReference type="Pfam" id="PF00961"/>
    </source>
</evidence>
<dbReference type="GO" id="GO:0005739">
    <property type="term" value="C:mitochondrion"/>
    <property type="evidence" value="ECO:0007669"/>
    <property type="project" value="UniProtKB-ARBA"/>
</dbReference>
<dbReference type="InterPro" id="IPR051289">
    <property type="entry name" value="LAGLIDADG_Endonuclease"/>
</dbReference>
<dbReference type="Gene3D" id="3.10.28.10">
    <property type="entry name" value="Homing endonucleases"/>
    <property type="match status" value="1"/>
</dbReference>
<keyword evidence="2" id="KW-0496">Mitochondrion</keyword>
<proteinExistence type="predicted"/>
<dbReference type="PANTHER" id="PTHR36181">
    <property type="entry name" value="INTRON-ENCODED ENDONUCLEASE AI3-RELATED"/>
    <property type="match status" value="1"/>
</dbReference>
<dbReference type="EMBL" id="MK820635">
    <property type="protein sequence ID" value="QCW06971.1"/>
    <property type="molecule type" value="Genomic_DNA"/>
</dbReference>
<dbReference type="AlphaFoldDB" id="A0A4Y5MXD4"/>
<dbReference type="InterPro" id="IPR027434">
    <property type="entry name" value="Homing_endonucl"/>
</dbReference>